<dbReference type="Proteomes" id="UP001642464">
    <property type="component" value="Unassembled WGS sequence"/>
</dbReference>
<feature type="transmembrane region" description="Helical" evidence="13">
    <location>
        <begin position="203"/>
        <end position="224"/>
    </location>
</feature>
<keyword evidence="7" id="KW-0630">Potassium</keyword>
<dbReference type="GO" id="GO:0034220">
    <property type="term" value="P:monoatomic ion transmembrane transport"/>
    <property type="evidence" value="ECO:0007669"/>
    <property type="project" value="UniProtKB-KW"/>
</dbReference>
<evidence type="ECO:0000256" key="11">
    <source>
        <dbReference type="ARBA" id="ARBA00023303"/>
    </source>
</evidence>
<name>A0ABP0MNU6_9DINO</name>
<dbReference type="Gene3D" id="1.20.120.350">
    <property type="entry name" value="Voltage-gated potassium channels. Chain C"/>
    <property type="match status" value="1"/>
</dbReference>
<gene>
    <name evidence="15" type="ORF">SCF082_LOCUS28653</name>
</gene>
<keyword evidence="5" id="KW-0631">Potassium channel</keyword>
<feature type="compositionally biased region" description="Basic and acidic residues" evidence="12">
    <location>
        <begin position="11"/>
        <end position="30"/>
    </location>
</feature>
<keyword evidence="9" id="KW-0406">Ion transport</keyword>
<keyword evidence="8 13" id="KW-1133">Transmembrane helix</keyword>
<dbReference type="Pfam" id="PF00520">
    <property type="entry name" value="Ion_trans"/>
    <property type="match status" value="1"/>
</dbReference>
<feature type="transmembrane region" description="Helical" evidence="13">
    <location>
        <begin position="118"/>
        <end position="139"/>
    </location>
</feature>
<comment type="subcellular location">
    <subcellularLocation>
        <location evidence="1">Membrane</location>
        <topology evidence="1">Multi-pass membrane protein</topology>
    </subcellularLocation>
</comment>
<evidence type="ECO:0000256" key="4">
    <source>
        <dbReference type="ARBA" id="ARBA00022692"/>
    </source>
</evidence>
<feature type="region of interest" description="Disordered" evidence="12">
    <location>
        <begin position="1"/>
        <end position="49"/>
    </location>
</feature>
<comment type="caution">
    <text evidence="15">The sequence shown here is derived from an EMBL/GenBank/DDBJ whole genome shotgun (WGS) entry which is preliminary data.</text>
</comment>
<keyword evidence="3" id="KW-0633">Potassium transport</keyword>
<evidence type="ECO:0000256" key="3">
    <source>
        <dbReference type="ARBA" id="ARBA00022538"/>
    </source>
</evidence>
<dbReference type="PANTHER" id="PTHR11537">
    <property type="entry name" value="VOLTAGE-GATED POTASSIUM CHANNEL"/>
    <property type="match status" value="1"/>
</dbReference>
<evidence type="ECO:0000256" key="9">
    <source>
        <dbReference type="ARBA" id="ARBA00023065"/>
    </source>
</evidence>
<keyword evidence="11 15" id="KW-0407">Ion channel</keyword>
<evidence type="ECO:0000256" key="10">
    <source>
        <dbReference type="ARBA" id="ARBA00023136"/>
    </source>
</evidence>
<reference evidence="15 16" key="1">
    <citation type="submission" date="2024-02" db="EMBL/GenBank/DDBJ databases">
        <authorList>
            <person name="Chen Y."/>
            <person name="Shah S."/>
            <person name="Dougan E. K."/>
            <person name="Thang M."/>
            <person name="Chan C."/>
        </authorList>
    </citation>
    <scope>NUCLEOTIDE SEQUENCE [LARGE SCALE GENOMIC DNA]</scope>
</reference>
<evidence type="ECO:0000256" key="2">
    <source>
        <dbReference type="ARBA" id="ARBA00022448"/>
    </source>
</evidence>
<keyword evidence="6" id="KW-0851">Voltage-gated channel</keyword>
<evidence type="ECO:0000256" key="7">
    <source>
        <dbReference type="ARBA" id="ARBA00022958"/>
    </source>
</evidence>
<dbReference type="SUPFAM" id="SSF81324">
    <property type="entry name" value="Voltage-gated potassium channels"/>
    <property type="match status" value="1"/>
</dbReference>
<evidence type="ECO:0000256" key="13">
    <source>
        <dbReference type="SAM" id="Phobius"/>
    </source>
</evidence>
<feature type="compositionally biased region" description="Polar residues" evidence="12">
    <location>
        <begin position="1"/>
        <end position="10"/>
    </location>
</feature>
<feature type="domain" description="Ion transport" evidence="14">
    <location>
        <begin position="87"/>
        <end position="222"/>
    </location>
</feature>
<dbReference type="InterPro" id="IPR028325">
    <property type="entry name" value="VG_K_chnl"/>
</dbReference>
<keyword evidence="16" id="KW-1185">Reference proteome</keyword>
<organism evidence="15 16">
    <name type="scientific">Durusdinium trenchii</name>
    <dbReference type="NCBI Taxonomy" id="1381693"/>
    <lineage>
        <taxon>Eukaryota</taxon>
        <taxon>Sar</taxon>
        <taxon>Alveolata</taxon>
        <taxon>Dinophyceae</taxon>
        <taxon>Suessiales</taxon>
        <taxon>Symbiodiniaceae</taxon>
        <taxon>Durusdinium</taxon>
    </lineage>
</organism>
<dbReference type="EMBL" id="CAXAMM010022647">
    <property type="protein sequence ID" value="CAK9052367.1"/>
    <property type="molecule type" value="Genomic_DNA"/>
</dbReference>
<evidence type="ECO:0000313" key="15">
    <source>
        <dbReference type="EMBL" id="CAK9052367.1"/>
    </source>
</evidence>
<accession>A0ABP0MNU6</accession>
<evidence type="ECO:0000256" key="1">
    <source>
        <dbReference type="ARBA" id="ARBA00004141"/>
    </source>
</evidence>
<proteinExistence type="predicted"/>
<sequence length="247" mass="28225">MLTVSSNVETQNHRRQSEERRRAESGEKPWDQNFQPRSRATPARTSSKQNLIGSRSFRLEDIDRVKLTWQQRLLLTLEEPSYSLTARVISYFMLLTICGTICFFVLEAEPDLADWEGWYALEIFSTAVFTIEYLLRFLVSNAFGSPTRLEFLRSPMNVLDVLAISPFYVELLSQSVAVGPLAVLRSVRLIRIFRIFRLSRYSMGMSIMIHSLVASVQPLIILLCRAQGSEPSSRWFHGGELQAASPV</sequence>
<keyword evidence="10 13" id="KW-0472">Membrane</keyword>
<evidence type="ECO:0000256" key="8">
    <source>
        <dbReference type="ARBA" id="ARBA00022989"/>
    </source>
</evidence>
<evidence type="ECO:0000256" key="6">
    <source>
        <dbReference type="ARBA" id="ARBA00022882"/>
    </source>
</evidence>
<dbReference type="PRINTS" id="PR00169">
    <property type="entry name" value="KCHANNEL"/>
</dbReference>
<feature type="compositionally biased region" description="Polar residues" evidence="12">
    <location>
        <begin position="32"/>
        <end position="49"/>
    </location>
</feature>
<keyword evidence="4 13" id="KW-0812">Transmembrane</keyword>
<evidence type="ECO:0000259" key="14">
    <source>
        <dbReference type="Pfam" id="PF00520"/>
    </source>
</evidence>
<protein>
    <submittedName>
        <fullName evidence="15">Potassium voltage-gated channel subfamily A member 1 (MBK1) (MKI) (Voltage-gated potassium channel subunit Kv1.1)</fullName>
    </submittedName>
</protein>
<feature type="transmembrane region" description="Helical" evidence="13">
    <location>
        <begin position="88"/>
        <end position="106"/>
    </location>
</feature>
<dbReference type="InterPro" id="IPR005821">
    <property type="entry name" value="Ion_trans_dom"/>
</dbReference>
<evidence type="ECO:0000256" key="5">
    <source>
        <dbReference type="ARBA" id="ARBA00022826"/>
    </source>
</evidence>
<evidence type="ECO:0000256" key="12">
    <source>
        <dbReference type="SAM" id="MobiDB-lite"/>
    </source>
</evidence>
<keyword evidence="2" id="KW-0813">Transport</keyword>
<dbReference type="PANTHER" id="PTHR11537:SF113">
    <property type="entry name" value="POTASSIUM VOLTAGE-GATED CHANNEL PROTEIN SHAKER"/>
    <property type="match status" value="1"/>
</dbReference>
<dbReference type="InterPro" id="IPR027359">
    <property type="entry name" value="Volt_channel_dom_sf"/>
</dbReference>
<evidence type="ECO:0000313" key="16">
    <source>
        <dbReference type="Proteomes" id="UP001642464"/>
    </source>
</evidence>